<dbReference type="Proteomes" id="UP000070366">
    <property type="component" value="Unassembled WGS sequence"/>
</dbReference>
<comment type="function">
    <text evidence="7">Low-potential electron donor to a number of redox enzymes.</text>
</comment>
<dbReference type="PATRIC" id="fig|626937.4.peg.3066"/>
<dbReference type="Gene3D" id="3.40.50.360">
    <property type="match status" value="1"/>
</dbReference>
<accession>A0A136Q086</accession>
<dbReference type="OrthoDB" id="9790745at2"/>
<dbReference type="GO" id="GO:0016651">
    <property type="term" value="F:oxidoreductase activity, acting on NAD(P)H"/>
    <property type="evidence" value="ECO:0007669"/>
    <property type="project" value="UniProtKB-ARBA"/>
</dbReference>
<organism evidence="9 10">
    <name type="scientific">Christensenella minuta</name>
    <dbReference type="NCBI Taxonomy" id="626937"/>
    <lineage>
        <taxon>Bacteria</taxon>
        <taxon>Bacillati</taxon>
        <taxon>Bacillota</taxon>
        <taxon>Clostridia</taxon>
        <taxon>Christensenellales</taxon>
        <taxon>Christensenellaceae</taxon>
        <taxon>Christensenella</taxon>
    </lineage>
</organism>
<evidence type="ECO:0000256" key="2">
    <source>
        <dbReference type="ARBA" id="ARBA00005267"/>
    </source>
</evidence>
<proteinExistence type="inferred from homology"/>
<evidence type="ECO:0000256" key="3">
    <source>
        <dbReference type="ARBA" id="ARBA00022448"/>
    </source>
</evidence>
<dbReference type="SUPFAM" id="SSF52218">
    <property type="entry name" value="Flavoproteins"/>
    <property type="match status" value="1"/>
</dbReference>
<sequence>MGKKAVVYWSLTGNTEQMANAVFEGAKEAGADVELLKFSDTSVDDVLGFDAVALGCPAMGNEVLEEGEVEPFFTEMEGKMAGKKIALFGSYDWGGGEWMREWEKRVSAGGATLLSGEGLIVNNEPDEFAVGECKKLGQALANA</sequence>
<dbReference type="RefSeq" id="WP_066522803.1">
    <property type="nucleotide sequence ID" value="NZ_CABMOF010000010.1"/>
</dbReference>
<dbReference type="GO" id="GO:0010181">
    <property type="term" value="F:FMN binding"/>
    <property type="evidence" value="ECO:0007669"/>
    <property type="project" value="UniProtKB-UniRule"/>
</dbReference>
<evidence type="ECO:0000256" key="7">
    <source>
        <dbReference type="RuleBase" id="RU367037"/>
    </source>
</evidence>
<dbReference type="Pfam" id="PF00258">
    <property type="entry name" value="Flavodoxin_1"/>
    <property type="match status" value="1"/>
</dbReference>
<reference evidence="9 10" key="1">
    <citation type="submission" date="2016-02" db="EMBL/GenBank/DDBJ databases">
        <authorList>
            <person name="Wen L."/>
            <person name="He K."/>
            <person name="Yang H."/>
        </authorList>
    </citation>
    <scope>NUCLEOTIDE SEQUENCE [LARGE SCALE GENOMIC DNA]</scope>
    <source>
        <strain evidence="9 10">DSM 22607</strain>
    </source>
</reference>
<evidence type="ECO:0000256" key="5">
    <source>
        <dbReference type="ARBA" id="ARBA00022643"/>
    </source>
</evidence>
<dbReference type="EMBL" id="LSZW01000067">
    <property type="protein sequence ID" value="KXK64067.1"/>
    <property type="molecule type" value="Genomic_DNA"/>
</dbReference>
<dbReference type="STRING" id="626937.HMPREF3293_03115"/>
<keyword evidence="5 7" id="KW-0288">FMN</keyword>
<dbReference type="NCBIfam" id="TIGR01753">
    <property type="entry name" value="flav_short"/>
    <property type="match status" value="1"/>
</dbReference>
<evidence type="ECO:0000256" key="6">
    <source>
        <dbReference type="ARBA" id="ARBA00022982"/>
    </source>
</evidence>
<name>A0A136Q086_9FIRM</name>
<evidence type="ECO:0000313" key="10">
    <source>
        <dbReference type="Proteomes" id="UP000070366"/>
    </source>
</evidence>
<dbReference type="PROSITE" id="PS00201">
    <property type="entry name" value="FLAVODOXIN"/>
    <property type="match status" value="1"/>
</dbReference>
<evidence type="ECO:0000313" key="9">
    <source>
        <dbReference type="EMBL" id="KXK64067.1"/>
    </source>
</evidence>
<dbReference type="AlphaFoldDB" id="A0A136Q086"/>
<keyword evidence="6 7" id="KW-0249">Electron transport</keyword>
<dbReference type="KEGG" id="cmiu:B1H56_13685"/>
<dbReference type="PANTHER" id="PTHR43717:SF1">
    <property type="entry name" value="ANAEROBIC NITRIC OXIDE REDUCTASE FLAVORUBREDOXIN"/>
    <property type="match status" value="1"/>
</dbReference>
<keyword evidence="3 7" id="KW-0813">Transport</keyword>
<dbReference type="GO" id="GO:0009055">
    <property type="term" value="F:electron transfer activity"/>
    <property type="evidence" value="ECO:0007669"/>
    <property type="project" value="UniProtKB-UniRule"/>
</dbReference>
<protein>
    <recommendedName>
        <fullName evidence="7">Flavodoxin</fullName>
    </recommendedName>
</protein>
<keyword evidence="10" id="KW-1185">Reference proteome</keyword>
<dbReference type="InterPro" id="IPR008254">
    <property type="entry name" value="Flavodoxin/NO_synth"/>
</dbReference>
<feature type="domain" description="Flavodoxin-like" evidence="8">
    <location>
        <begin position="4"/>
        <end position="141"/>
    </location>
</feature>
<dbReference type="InterPro" id="IPR001226">
    <property type="entry name" value="Flavodoxin_CS"/>
</dbReference>
<keyword evidence="4 7" id="KW-0285">Flavoprotein</keyword>
<evidence type="ECO:0000256" key="4">
    <source>
        <dbReference type="ARBA" id="ARBA00022630"/>
    </source>
</evidence>
<comment type="similarity">
    <text evidence="2 7">Belongs to the flavodoxin family.</text>
</comment>
<dbReference type="PROSITE" id="PS50902">
    <property type="entry name" value="FLAVODOXIN_LIKE"/>
    <property type="match status" value="1"/>
</dbReference>
<dbReference type="InterPro" id="IPR010087">
    <property type="entry name" value="Flav_short"/>
</dbReference>
<comment type="caution">
    <text evidence="9">The sequence shown here is derived from an EMBL/GenBank/DDBJ whole genome shotgun (WGS) entry which is preliminary data.</text>
</comment>
<gene>
    <name evidence="9" type="ORF">HMPREF3293_03115</name>
</gene>
<dbReference type="PANTHER" id="PTHR43717">
    <property type="entry name" value="ANAEROBIC NITRIC OXIDE REDUCTASE FLAVORUBREDOXIN"/>
    <property type="match status" value="1"/>
</dbReference>
<evidence type="ECO:0000256" key="1">
    <source>
        <dbReference type="ARBA" id="ARBA00001917"/>
    </source>
</evidence>
<dbReference type="InterPro" id="IPR029039">
    <property type="entry name" value="Flavoprotein-like_sf"/>
</dbReference>
<evidence type="ECO:0000259" key="8">
    <source>
        <dbReference type="PROSITE" id="PS50902"/>
    </source>
</evidence>
<comment type="cofactor">
    <cofactor evidence="1 7">
        <name>FMN</name>
        <dbReference type="ChEBI" id="CHEBI:58210"/>
    </cofactor>
</comment>